<sequence length="476" mass="52766">MLEGEESLFEVSALIKVFFAKVCLEYEDKGEVTPKERFTSDKVKTDDDVDGRYNNGEDIDGQCATKFVDGGDKVIFDVIVDNAVDCAGDGNSSVLWDCNDKGDDDNTGDEVGAVTEWITDDFIGVVVFVVADDDDERDDDNNEDDDDKNGNDDGEIDDTDEGEEKEGVEREKREAENHEKGEGEKRGVEGEKREAEDDEEGEKRGVEGENSEVEDDERGEGEKRGLEGEKREVEDDEEGEGEKRGVEGEKREAEDDEKGEGEKRGKEGEKREAEDDEEGEGEKRGVEGEKREAEEEEGEQHEDVDKDPIECDNGVNEIEVILKCDRDGEFNGKCENDDRCVSKIGNNADDAEDRNNKGVKCRIDEDDDEIEGNGGSTGAGSDEECRKELCSLLEELTDFLKVSFCTELTETTWKVKSVDPTRRISPELVLWNADDAGLDFSDMRSVSSLVVRVGESGTRCDFLAGVPLRKNAVVGL</sequence>
<dbReference type="STRING" id="50429.A0A2B4SVK4"/>
<evidence type="ECO:0000256" key="1">
    <source>
        <dbReference type="SAM" id="MobiDB-lite"/>
    </source>
</evidence>
<comment type="caution">
    <text evidence="2">The sequence shown here is derived from an EMBL/GenBank/DDBJ whole genome shotgun (WGS) entry which is preliminary data.</text>
</comment>
<dbReference type="Proteomes" id="UP000225706">
    <property type="component" value="Unassembled WGS sequence"/>
</dbReference>
<gene>
    <name evidence="2" type="ORF">AWC38_SpisGene2669</name>
</gene>
<proteinExistence type="predicted"/>
<dbReference type="EMBL" id="LSMT01000022">
    <property type="protein sequence ID" value="PFX32497.1"/>
    <property type="molecule type" value="Genomic_DNA"/>
</dbReference>
<evidence type="ECO:0000313" key="3">
    <source>
        <dbReference type="Proteomes" id="UP000225706"/>
    </source>
</evidence>
<feature type="region of interest" description="Disordered" evidence="1">
    <location>
        <begin position="132"/>
        <end position="312"/>
    </location>
</feature>
<keyword evidence="3" id="KW-1185">Reference proteome</keyword>
<accession>A0A2B4SVK4</accession>
<protein>
    <submittedName>
        <fullName evidence="2">Uncharacterized protein</fullName>
    </submittedName>
</protein>
<evidence type="ECO:0000313" key="2">
    <source>
        <dbReference type="EMBL" id="PFX32497.1"/>
    </source>
</evidence>
<organism evidence="2 3">
    <name type="scientific">Stylophora pistillata</name>
    <name type="common">Smooth cauliflower coral</name>
    <dbReference type="NCBI Taxonomy" id="50429"/>
    <lineage>
        <taxon>Eukaryota</taxon>
        <taxon>Metazoa</taxon>
        <taxon>Cnidaria</taxon>
        <taxon>Anthozoa</taxon>
        <taxon>Hexacorallia</taxon>
        <taxon>Scleractinia</taxon>
        <taxon>Astrocoeniina</taxon>
        <taxon>Pocilloporidae</taxon>
        <taxon>Stylophora</taxon>
    </lineage>
</organism>
<feature type="compositionally biased region" description="Basic and acidic residues" evidence="1">
    <location>
        <begin position="281"/>
        <end position="293"/>
    </location>
</feature>
<feature type="compositionally biased region" description="Basic and acidic residues" evidence="1">
    <location>
        <begin position="220"/>
        <end position="233"/>
    </location>
</feature>
<reference evidence="3" key="1">
    <citation type="journal article" date="2017" name="bioRxiv">
        <title>Comparative analysis of the genomes of Stylophora pistillata and Acropora digitifera provides evidence for extensive differences between species of corals.</title>
        <authorList>
            <person name="Voolstra C.R."/>
            <person name="Li Y."/>
            <person name="Liew Y.J."/>
            <person name="Baumgarten S."/>
            <person name="Zoccola D."/>
            <person name="Flot J.-F."/>
            <person name="Tambutte S."/>
            <person name="Allemand D."/>
            <person name="Aranda M."/>
        </authorList>
    </citation>
    <scope>NUCLEOTIDE SEQUENCE [LARGE SCALE GENOMIC DNA]</scope>
</reference>
<feature type="compositionally biased region" description="Acidic residues" evidence="1">
    <location>
        <begin position="209"/>
        <end position="219"/>
    </location>
</feature>
<feature type="compositionally biased region" description="Basic and acidic residues" evidence="1">
    <location>
        <begin position="165"/>
        <end position="207"/>
    </location>
</feature>
<dbReference type="AlphaFoldDB" id="A0A2B4SVK4"/>
<feature type="compositionally biased region" description="Basic and acidic residues" evidence="1">
    <location>
        <begin position="241"/>
        <end position="253"/>
    </location>
</feature>
<feature type="compositionally biased region" description="Basic and acidic residues" evidence="1">
    <location>
        <begin position="260"/>
        <end position="273"/>
    </location>
</feature>
<feature type="compositionally biased region" description="Acidic residues" evidence="1">
    <location>
        <begin position="132"/>
        <end position="164"/>
    </location>
</feature>
<name>A0A2B4SVK4_STYPI</name>